<dbReference type="VEuPathDB" id="FungiDB:YALI1_A06823g"/>
<accession>A0A1D8N3Z6</accession>
<reference evidence="1 2" key="1">
    <citation type="journal article" date="2016" name="PLoS ONE">
        <title>Sequence Assembly of Yarrowia lipolytica Strain W29/CLIB89 Shows Transposable Element Diversity.</title>
        <authorList>
            <person name="Magnan C."/>
            <person name="Yu J."/>
            <person name="Chang I."/>
            <person name="Jahn E."/>
            <person name="Kanomata Y."/>
            <person name="Wu J."/>
            <person name="Zeller M."/>
            <person name="Oakes M."/>
            <person name="Baldi P."/>
            <person name="Sandmeyer S."/>
        </authorList>
    </citation>
    <scope>NUCLEOTIDE SEQUENCE [LARGE SCALE GENOMIC DNA]</scope>
    <source>
        <strain evidence="2">CLIB89(W29)</strain>
    </source>
</reference>
<dbReference type="Proteomes" id="UP000182444">
    <property type="component" value="Chromosome 1A"/>
</dbReference>
<sequence length="553" mass="63165">MVTNNRDIDNMSFSQLNHLVRAMRKRENQLSRVTSQFFDSVNKHLEKMLRDTNSPTSRQECSEAARTLKRNFALMLVLWKEDRTNLVQLLTECVSTLAKTMQRLAQLPNDSGKVLSRNAKSIITRAEKTLNSITERFENMEKTTLSTLLRKFVVRQNPELKKWFRQEHLSRRRNTRPIVALAQERFWPKESFYTPPELMVLFYINADILACVKSSRINSDWLRCFQDPHMEKHWEAKMRAQNPTFRLGDADTQTWADCILAYAGRLETWQAVDYVSGNTTNKTPAEGDSHNLQSDVFQLEPRHFVPLKDSWEYFCYHQDVPMFHSGGPLTPSELLQVLYLDNGAAFIKYGGIEFTLPPSILPDEMLGYVEDHNYSLLSVKLTDRTIQVRLKNGQVVLFSRDDPHSQKFFLGAVGEDYFEVGDALFARAKQGTGWTYSIFEIGNQETVRVFAGSSKFSTPVTCGNGIIWWRIDRHLVPAFYDQSGSGTVYVPPSTIKLEQQPEPVSADPQHSTKQVGSQLAGSSWEWVSLAVNHNATRLGLVMSAAAGFMAIVR</sequence>
<evidence type="ECO:0000313" key="2">
    <source>
        <dbReference type="Proteomes" id="UP000182444"/>
    </source>
</evidence>
<dbReference type="GeneID" id="94582330"/>
<dbReference type="AlphaFoldDB" id="A0A1D8N3Z6"/>
<organism evidence="1 2">
    <name type="scientific">Yarrowia lipolytica</name>
    <name type="common">Candida lipolytica</name>
    <dbReference type="NCBI Taxonomy" id="4952"/>
    <lineage>
        <taxon>Eukaryota</taxon>
        <taxon>Fungi</taxon>
        <taxon>Dikarya</taxon>
        <taxon>Ascomycota</taxon>
        <taxon>Saccharomycotina</taxon>
        <taxon>Dipodascomycetes</taxon>
        <taxon>Dipodascales</taxon>
        <taxon>Dipodascales incertae sedis</taxon>
        <taxon>Yarrowia</taxon>
    </lineage>
</organism>
<name>A0A1D8N3Z6_YARLL</name>
<evidence type="ECO:0000313" key="1">
    <source>
        <dbReference type="EMBL" id="AOW00351.1"/>
    </source>
</evidence>
<proteinExistence type="predicted"/>
<protein>
    <submittedName>
        <fullName evidence="1">Uncharacterized protein</fullName>
    </submittedName>
</protein>
<dbReference type="VEuPathDB" id="FungiDB:YALI0_A07128g"/>
<dbReference type="RefSeq" id="XP_068137771.1">
    <property type="nucleotide sequence ID" value="XM_068281670.1"/>
</dbReference>
<gene>
    <name evidence="1" type="ORF">YALI1_A06823g</name>
</gene>
<dbReference type="EMBL" id="CP017553">
    <property type="protein sequence ID" value="AOW00351.1"/>
    <property type="molecule type" value="Genomic_DNA"/>
</dbReference>